<dbReference type="PROSITE" id="PS00130">
    <property type="entry name" value="U_DNA_GLYCOSYLASE"/>
    <property type="match status" value="1"/>
</dbReference>
<evidence type="ECO:0000256" key="3">
    <source>
        <dbReference type="ARBA" id="ARBA00008184"/>
    </source>
</evidence>
<keyword evidence="7 9" id="KW-0378">Hydrolase</keyword>
<sequence length="232" mass="25710">MSFGTDFRNDWQELLAAEMEQPYLIALRERLEAEYELGSVYPASSDIFNALDYTSYAGTKVVILGQDPYHGLGQAQGLSFSVNPGVRIPPSLQNIYKELHDDLGCPIPDHGNLIPWARQGVLLLNAVLTVQAGKANSHQGLGWERFTDRIVTALGAREKPVVFILWGKYAQAKAAFIDAGRHAVIASPHPSPFAARRGFFGSRPFSRANAHLRSFGSEEIEWCLPPFPKDMK</sequence>
<evidence type="ECO:0000256" key="11">
    <source>
        <dbReference type="RuleBase" id="RU003780"/>
    </source>
</evidence>
<comment type="similarity">
    <text evidence="3 9 11">Belongs to the uracil-DNA glycosylase (UDG) superfamily. UNG family.</text>
</comment>
<dbReference type="EC" id="3.2.2.27" evidence="4 9"/>
<proteinExistence type="inferred from homology"/>
<evidence type="ECO:0000256" key="9">
    <source>
        <dbReference type="HAMAP-Rule" id="MF_00148"/>
    </source>
</evidence>
<evidence type="ECO:0000256" key="8">
    <source>
        <dbReference type="ARBA" id="ARBA00023204"/>
    </source>
</evidence>
<dbReference type="GO" id="GO:0097510">
    <property type="term" value="P:base-excision repair, AP site formation via deaminated base removal"/>
    <property type="evidence" value="ECO:0007669"/>
    <property type="project" value="TreeGrafter"/>
</dbReference>
<dbReference type="InterPro" id="IPR005122">
    <property type="entry name" value="Uracil-DNA_glycosylase-like"/>
</dbReference>
<evidence type="ECO:0000256" key="1">
    <source>
        <dbReference type="ARBA" id="ARBA00001400"/>
    </source>
</evidence>
<dbReference type="Proteomes" id="UP000053750">
    <property type="component" value="Unassembled WGS sequence"/>
</dbReference>
<evidence type="ECO:0000256" key="4">
    <source>
        <dbReference type="ARBA" id="ARBA00012030"/>
    </source>
</evidence>
<keyword evidence="8 9" id="KW-0234">DNA repair</keyword>
<reference evidence="13 14" key="1">
    <citation type="submission" date="2014-02" db="EMBL/GenBank/DDBJ databases">
        <title>Genome sequence of Paenibacillus darwinianus reveals adaptive mechanisms for survival in Antarctic soils.</title>
        <authorList>
            <person name="Dsouza M."/>
            <person name="Taylor M.W."/>
            <person name="Turner S.J."/>
            <person name="Aislabie J."/>
        </authorList>
    </citation>
    <scope>NUCLEOTIDE SEQUENCE [LARGE SCALE GENOMIC DNA]</scope>
    <source>
        <strain evidence="13 14">CE1</strain>
    </source>
</reference>
<evidence type="ECO:0000256" key="2">
    <source>
        <dbReference type="ARBA" id="ARBA00002631"/>
    </source>
</evidence>
<dbReference type="EMBL" id="JFHU01000129">
    <property type="protein sequence ID" value="EXX88312.1"/>
    <property type="molecule type" value="Genomic_DNA"/>
</dbReference>
<dbReference type="GO" id="GO:0005737">
    <property type="term" value="C:cytoplasm"/>
    <property type="evidence" value="ECO:0007669"/>
    <property type="project" value="UniProtKB-SubCell"/>
</dbReference>
<dbReference type="NCBIfam" id="TIGR00628">
    <property type="entry name" value="ung"/>
    <property type="match status" value="1"/>
</dbReference>
<dbReference type="CDD" id="cd10027">
    <property type="entry name" value="UDG-F1-like"/>
    <property type="match status" value="1"/>
</dbReference>
<comment type="catalytic activity">
    <reaction evidence="1 9 11">
        <text>Hydrolyzes single-stranded DNA or mismatched double-stranded DNA and polynucleotides, releasing free uracil.</text>
        <dbReference type="EC" id="3.2.2.27"/>
    </reaction>
</comment>
<feature type="domain" description="Uracil-DNA glycosylase-like" evidence="12">
    <location>
        <begin position="52"/>
        <end position="212"/>
    </location>
</feature>
<dbReference type="SUPFAM" id="SSF52141">
    <property type="entry name" value="Uracil-DNA glycosylase-like"/>
    <property type="match status" value="1"/>
</dbReference>
<dbReference type="GO" id="GO:0004844">
    <property type="term" value="F:uracil DNA N-glycosylase activity"/>
    <property type="evidence" value="ECO:0007669"/>
    <property type="project" value="UniProtKB-UniRule"/>
</dbReference>
<dbReference type="NCBIfam" id="NF003591">
    <property type="entry name" value="PRK05254.1-4"/>
    <property type="match status" value="1"/>
</dbReference>
<name>A0A9W5S0E2_9BACL</name>
<evidence type="ECO:0000313" key="14">
    <source>
        <dbReference type="Proteomes" id="UP000053750"/>
    </source>
</evidence>
<dbReference type="InterPro" id="IPR002043">
    <property type="entry name" value="UDG_fam1"/>
</dbReference>
<dbReference type="OrthoDB" id="9804372at2"/>
<evidence type="ECO:0000256" key="5">
    <source>
        <dbReference type="ARBA" id="ARBA00018429"/>
    </source>
</evidence>
<dbReference type="InterPro" id="IPR018085">
    <property type="entry name" value="Ura-DNA_Glyclase_AS"/>
</dbReference>
<dbReference type="NCBIfam" id="NF003588">
    <property type="entry name" value="PRK05254.1-1"/>
    <property type="match status" value="1"/>
</dbReference>
<dbReference type="SMART" id="SM00987">
    <property type="entry name" value="UreE_C"/>
    <property type="match status" value="1"/>
</dbReference>
<evidence type="ECO:0000256" key="7">
    <source>
        <dbReference type="ARBA" id="ARBA00022801"/>
    </source>
</evidence>
<dbReference type="HAMAP" id="MF_00148">
    <property type="entry name" value="UDG"/>
    <property type="match status" value="1"/>
</dbReference>
<accession>A0A9W5S0E2</accession>
<gene>
    <name evidence="9" type="primary">ung</name>
    <name evidence="13" type="ORF">BG53_02245</name>
</gene>
<dbReference type="InterPro" id="IPR036895">
    <property type="entry name" value="Uracil-DNA_glycosylase-like_sf"/>
</dbReference>
<keyword evidence="6 9" id="KW-0227">DNA damage</keyword>
<dbReference type="NCBIfam" id="NF003592">
    <property type="entry name" value="PRK05254.1-5"/>
    <property type="match status" value="1"/>
</dbReference>
<comment type="caution">
    <text evidence="13">The sequence shown here is derived from an EMBL/GenBank/DDBJ whole genome shotgun (WGS) entry which is preliminary data.</text>
</comment>
<evidence type="ECO:0000313" key="13">
    <source>
        <dbReference type="EMBL" id="EXX88312.1"/>
    </source>
</evidence>
<dbReference type="PANTHER" id="PTHR11264:SF0">
    <property type="entry name" value="URACIL-DNA GLYCOSYLASE"/>
    <property type="match status" value="1"/>
</dbReference>
<dbReference type="FunFam" id="3.40.470.10:FF:000001">
    <property type="entry name" value="Uracil-DNA glycosylase"/>
    <property type="match status" value="1"/>
</dbReference>
<dbReference type="PANTHER" id="PTHR11264">
    <property type="entry name" value="URACIL-DNA GLYCOSYLASE"/>
    <property type="match status" value="1"/>
</dbReference>
<dbReference type="RefSeq" id="WP_036580509.1">
    <property type="nucleotide sequence ID" value="NZ_KK082185.1"/>
</dbReference>
<comment type="function">
    <text evidence="2 9 11">Excises uracil residues from the DNA which can arise as a result of misincorporation of dUMP residues by DNA polymerase or due to deamination of cytosine.</text>
</comment>
<dbReference type="Pfam" id="PF03167">
    <property type="entry name" value="UDG"/>
    <property type="match status" value="1"/>
</dbReference>
<evidence type="ECO:0000256" key="10">
    <source>
        <dbReference type="PROSITE-ProRule" id="PRU10072"/>
    </source>
</evidence>
<dbReference type="Gene3D" id="3.40.470.10">
    <property type="entry name" value="Uracil-DNA glycosylase-like domain"/>
    <property type="match status" value="1"/>
</dbReference>
<dbReference type="AlphaFoldDB" id="A0A9W5S0E2"/>
<dbReference type="SMART" id="SM00986">
    <property type="entry name" value="UDG"/>
    <property type="match status" value="1"/>
</dbReference>
<evidence type="ECO:0000256" key="6">
    <source>
        <dbReference type="ARBA" id="ARBA00022763"/>
    </source>
</evidence>
<protein>
    <recommendedName>
        <fullName evidence="5 9">Uracil-DNA glycosylase</fullName>
        <shortName evidence="9">UDG</shortName>
        <ecNumber evidence="4 9">3.2.2.27</ecNumber>
    </recommendedName>
</protein>
<dbReference type="NCBIfam" id="NF003589">
    <property type="entry name" value="PRK05254.1-2"/>
    <property type="match status" value="1"/>
</dbReference>
<evidence type="ECO:0000259" key="12">
    <source>
        <dbReference type="SMART" id="SM00986"/>
    </source>
</evidence>
<keyword evidence="14" id="KW-1185">Reference proteome</keyword>
<feature type="active site" description="Proton acceptor" evidence="9 10">
    <location>
        <position position="67"/>
    </location>
</feature>
<keyword evidence="9" id="KW-0963">Cytoplasm</keyword>
<organism evidence="13 14">
    <name type="scientific">Paenibacillus darwinianus</name>
    <dbReference type="NCBI Taxonomy" id="1380763"/>
    <lineage>
        <taxon>Bacteria</taxon>
        <taxon>Bacillati</taxon>
        <taxon>Bacillota</taxon>
        <taxon>Bacilli</taxon>
        <taxon>Bacillales</taxon>
        <taxon>Paenibacillaceae</taxon>
        <taxon>Paenibacillus</taxon>
    </lineage>
</organism>
<comment type="subcellular location">
    <subcellularLocation>
        <location evidence="9">Cytoplasm</location>
    </subcellularLocation>
</comment>